<evidence type="ECO:0000256" key="3">
    <source>
        <dbReference type="ARBA" id="ARBA00022737"/>
    </source>
</evidence>
<dbReference type="SUPFAM" id="SSF50156">
    <property type="entry name" value="PDZ domain-like"/>
    <property type="match status" value="2"/>
</dbReference>
<feature type="domain" description="PDZ" evidence="5">
    <location>
        <begin position="72"/>
        <end position="142"/>
    </location>
</feature>
<evidence type="ECO:0000259" key="5">
    <source>
        <dbReference type="PROSITE" id="PS50106"/>
    </source>
</evidence>
<feature type="compositionally biased region" description="Polar residues" evidence="4">
    <location>
        <begin position="186"/>
        <end position="208"/>
    </location>
</feature>
<sequence>MAGGGYPSSLISLHWQPGYHVALTGSVLPTDTEEGQPHCMDPVSKEILTSLSHTLTIFLFSPLHLSFFFLPLSLSLGPSPTRAGQFLSEVDTGLPADRAGMRDGDRLLAVNGEGVEGLCHQEVVDMIRAGGNQVTLLVLDPDGDEFYSSVCPGRITVQCEGMLSSACLVFQMGLSPLLFCEDGHPSSGTHTAPGSHPSMPQGNGTPISTPRLCHLDMGPEGYGFQLQTVTDKPGVFITQVTPLDAPRLSAKGGPNDPGQPQTHTHGA</sequence>
<dbReference type="InterPro" id="IPR036034">
    <property type="entry name" value="PDZ_sf"/>
</dbReference>
<dbReference type="GO" id="GO:0005102">
    <property type="term" value="F:signaling receptor binding"/>
    <property type="evidence" value="ECO:0007669"/>
    <property type="project" value="TreeGrafter"/>
</dbReference>
<evidence type="ECO:0000256" key="1">
    <source>
        <dbReference type="ARBA" id="ARBA00004236"/>
    </source>
</evidence>
<dbReference type="Pfam" id="PF17820">
    <property type="entry name" value="PDZ_6"/>
    <property type="match status" value="1"/>
</dbReference>
<proteinExistence type="predicted"/>
<dbReference type="AlphaFoldDB" id="A0A8C3TJ07"/>
<dbReference type="Proteomes" id="UP000694403">
    <property type="component" value="Unplaced"/>
</dbReference>
<keyword evidence="2" id="KW-1003">Cell membrane</keyword>
<dbReference type="Gene3D" id="2.30.42.10">
    <property type="match status" value="2"/>
</dbReference>
<dbReference type="GO" id="GO:0072659">
    <property type="term" value="P:protein localization to plasma membrane"/>
    <property type="evidence" value="ECO:0007669"/>
    <property type="project" value="TreeGrafter"/>
</dbReference>
<evidence type="ECO:0000256" key="2">
    <source>
        <dbReference type="ARBA" id="ARBA00022475"/>
    </source>
</evidence>
<dbReference type="GO" id="GO:0016324">
    <property type="term" value="C:apical plasma membrane"/>
    <property type="evidence" value="ECO:0007669"/>
    <property type="project" value="TreeGrafter"/>
</dbReference>
<organism evidence="6 7">
    <name type="scientific">Chelydra serpentina</name>
    <name type="common">Snapping turtle</name>
    <name type="synonym">Testudo serpentina</name>
    <dbReference type="NCBI Taxonomy" id="8475"/>
    <lineage>
        <taxon>Eukaryota</taxon>
        <taxon>Metazoa</taxon>
        <taxon>Chordata</taxon>
        <taxon>Craniata</taxon>
        <taxon>Vertebrata</taxon>
        <taxon>Euteleostomi</taxon>
        <taxon>Archelosauria</taxon>
        <taxon>Testudinata</taxon>
        <taxon>Testudines</taxon>
        <taxon>Cryptodira</taxon>
        <taxon>Durocryptodira</taxon>
        <taxon>Americhelydia</taxon>
        <taxon>Chelydroidea</taxon>
        <taxon>Chelydridae</taxon>
        <taxon>Chelydra</taxon>
    </lineage>
</organism>
<keyword evidence="2" id="KW-0472">Membrane</keyword>
<evidence type="ECO:0000313" key="6">
    <source>
        <dbReference type="Ensembl" id="ENSCSRP00000029072.1"/>
    </source>
</evidence>
<dbReference type="PANTHER" id="PTHR14191">
    <property type="entry name" value="PDZ DOMAIN CONTAINING PROTEIN"/>
    <property type="match status" value="1"/>
</dbReference>
<dbReference type="PANTHER" id="PTHR14191:SF20">
    <property type="entry name" value="NA(+)_H(+) EXCHANGE REGULATORY COFACTOR NHE-RF4"/>
    <property type="match status" value="1"/>
</dbReference>
<dbReference type="InterPro" id="IPR051067">
    <property type="entry name" value="NHER"/>
</dbReference>
<dbReference type="GO" id="GO:0043495">
    <property type="term" value="F:protein-membrane adaptor activity"/>
    <property type="evidence" value="ECO:0007669"/>
    <property type="project" value="TreeGrafter"/>
</dbReference>
<dbReference type="PROSITE" id="PS50106">
    <property type="entry name" value="PDZ"/>
    <property type="match status" value="1"/>
</dbReference>
<feature type="compositionally biased region" description="Polar residues" evidence="4">
    <location>
        <begin position="258"/>
        <end position="267"/>
    </location>
</feature>
<dbReference type="SMART" id="SM00228">
    <property type="entry name" value="PDZ"/>
    <property type="match status" value="1"/>
</dbReference>
<dbReference type="InterPro" id="IPR001478">
    <property type="entry name" value="PDZ"/>
</dbReference>
<feature type="region of interest" description="Disordered" evidence="4">
    <location>
        <begin position="186"/>
        <end position="211"/>
    </location>
</feature>
<feature type="region of interest" description="Disordered" evidence="4">
    <location>
        <begin position="245"/>
        <end position="267"/>
    </location>
</feature>
<dbReference type="Ensembl" id="ENSCSRT00000030238.1">
    <property type="protein sequence ID" value="ENSCSRP00000029072.1"/>
    <property type="gene ID" value="ENSCSRG00000021308.1"/>
</dbReference>
<protein>
    <recommendedName>
        <fullName evidence="5">PDZ domain-containing protein</fullName>
    </recommendedName>
</protein>
<comment type="subcellular location">
    <subcellularLocation>
        <location evidence="1">Cell membrane</location>
    </subcellularLocation>
</comment>
<reference evidence="6" key="2">
    <citation type="submission" date="2025-09" db="UniProtKB">
        <authorList>
            <consortium name="Ensembl"/>
        </authorList>
    </citation>
    <scope>IDENTIFICATION</scope>
</reference>
<dbReference type="InterPro" id="IPR041489">
    <property type="entry name" value="PDZ_6"/>
</dbReference>
<name>A0A8C3TJ07_CHESE</name>
<accession>A0A8C3TJ07</accession>
<keyword evidence="7" id="KW-1185">Reference proteome</keyword>
<keyword evidence="3" id="KW-0677">Repeat</keyword>
<evidence type="ECO:0000313" key="7">
    <source>
        <dbReference type="Proteomes" id="UP000694403"/>
    </source>
</evidence>
<evidence type="ECO:0000256" key="4">
    <source>
        <dbReference type="SAM" id="MobiDB-lite"/>
    </source>
</evidence>
<reference evidence="6" key="1">
    <citation type="submission" date="2025-08" db="UniProtKB">
        <authorList>
            <consortium name="Ensembl"/>
        </authorList>
    </citation>
    <scope>IDENTIFICATION</scope>
</reference>
<dbReference type="CDD" id="cd06768">
    <property type="entry name" value="PDZ_NHERF-like"/>
    <property type="match status" value="1"/>
</dbReference>